<evidence type="ECO:0000256" key="2">
    <source>
        <dbReference type="ARBA" id="ARBA00022759"/>
    </source>
</evidence>
<dbReference type="InterPro" id="IPR011335">
    <property type="entry name" value="Restrct_endonuc-II-like"/>
</dbReference>
<comment type="caution">
    <text evidence="7">The sequence shown here is derived from an EMBL/GenBank/DDBJ whole genome shotgun (WGS) entry which is preliminary data.</text>
</comment>
<evidence type="ECO:0000256" key="6">
    <source>
        <dbReference type="PIRNR" id="PIRNR018267"/>
    </source>
</evidence>
<accession>A0ABS2CK63</accession>
<proteinExistence type="inferred from homology"/>
<keyword evidence="4 6" id="KW-0378">Hydrolase</keyword>
<dbReference type="PIRSF" id="PIRSF018267">
    <property type="entry name" value="VSR_endonuc"/>
    <property type="match status" value="1"/>
</dbReference>
<keyword evidence="8" id="KW-1185">Reference proteome</keyword>
<evidence type="ECO:0000256" key="4">
    <source>
        <dbReference type="ARBA" id="ARBA00022801"/>
    </source>
</evidence>
<dbReference type="EMBL" id="JAFDVD010000008">
    <property type="protein sequence ID" value="MBM6400282.1"/>
    <property type="molecule type" value="Genomic_DNA"/>
</dbReference>
<dbReference type="EC" id="3.1.-.-" evidence="6"/>
<dbReference type="SUPFAM" id="SSF52980">
    <property type="entry name" value="Restriction endonuclease-like"/>
    <property type="match status" value="1"/>
</dbReference>
<comment type="similarity">
    <text evidence="6">Belongs to the vsr family.</text>
</comment>
<evidence type="ECO:0000256" key="3">
    <source>
        <dbReference type="ARBA" id="ARBA00022763"/>
    </source>
</evidence>
<protein>
    <recommendedName>
        <fullName evidence="6">Very short patch repair endonuclease</fullName>
        <ecNumber evidence="6">3.1.-.-</ecNumber>
    </recommendedName>
</protein>
<evidence type="ECO:0000313" key="7">
    <source>
        <dbReference type="EMBL" id="MBM6400282.1"/>
    </source>
</evidence>
<dbReference type="Pfam" id="PF03852">
    <property type="entry name" value="Vsr"/>
    <property type="match status" value="1"/>
</dbReference>
<keyword evidence="3 6" id="KW-0227">DNA damage</keyword>
<gene>
    <name evidence="7" type="primary">vsr</name>
    <name evidence="7" type="ORF">JQN70_07795</name>
</gene>
<sequence>MADVVDSATRSRMMASIRSTDTRPELAVRSALHRRGYRFRVHVSSLPGRPDIVLPKWRAVVFVHGCFWHGHDGCRFFRLPQTRAVFWERKIAANRERDVRQVASLKLAGWRVVTIWECAVRRDTAATCVAVEQFLLTPRADELIVGETDLVVDQMGS</sequence>
<dbReference type="Proteomes" id="UP001430172">
    <property type="component" value="Unassembled WGS sequence"/>
</dbReference>
<name>A0ABS2CK63_9MICO</name>
<evidence type="ECO:0000313" key="8">
    <source>
        <dbReference type="Proteomes" id="UP001430172"/>
    </source>
</evidence>
<comment type="function">
    <text evidence="6">May nick specific sequences that contain T:G mispairs resulting from m5C-deamination.</text>
</comment>
<reference evidence="7" key="1">
    <citation type="submission" date="2021-02" db="EMBL/GenBank/DDBJ databases">
        <title>Phycicoccus sp. MQZ13P-5T, whole genome shotgun sequence.</title>
        <authorList>
            <person name="Tuo L."/>
        </authorList>
    </citation>
    <scope>NUCLEOTIDE SEQUENCE</scope>
    <source>
        <strain evidence="7">MQZ13P-5</strain>
    </source>
</reference>
<evidence type="ECO:0000256" key="5">
    <source>
        <dbReference type="ARBA" id="ARBA00023204"/>
    </source>
</evidence>
<organism evidence="7 8">
    <name type="scientific">Phycicoccus sonneratiae</name>
    <dbReference type="NCBI Taxonomy" id="2807628"/>
    <lineage>
        <taxon>Bacteria</taxon>
        <taxon>Bacillati</taxon>
        <taxon>Actinomycetota</taxon>
        <taxon>Actinomycetes</taxon>
        <taxon>Micrococcales</taxon>
        <taxon>Intrasporangiaceae</taxon>
        <taxon>Phycicoccus</taxon>
    </lineage>
</organism>
<keyword evidence="1 6" id="KW-0540">Nuclease</keyword>
<dbReference type="InterPro" id="IPR004603">
    <property type="entry name" value="DNA_mismatch_endonuc_vsr"/>
</dbReference>
<keyword evidence="2 6" id="KW-0255">Endonuclease</keyword>
<evidence type="ECO:0000256" key="1">
    <source>
        <dbReference type="ARBA" id="ARBA00022722"/>
    </source>
</evidence>
<dbReference type="RefSeq" id="WP_204130760.1">
    <property type="nucleotide sequence ID" value="NZ_JAFDVD010000008.1"/>
</dbReference>
<dbReference type="NCBIfam" id="TIGR00632">
    <property type="entry name" value="vsr"/>
    <property type="match status" value="1"/>
</dbReference>
<dbReference type="CDD" id="cd00221">
    <property type="entry name" value="Vsr"/>
    <property type="match status" value="1"/>
</dbReference>
<dbReference type="Gene3D" id="3.40.960.10">
    <property type="entry name" value="VSR Endonuclease"/>
    <property type="match status" value="1"/>
</dbReference>
<dbReference type="GO" id="GO:0004519">
    <property type="term" value="F:endonuclease activity"/>
    <property type="evidence" value="ECO:0007669"/>
    <property type="project" value="UniProtKB-KW"/>
</dbReference>
<keyword evidence="5 6" id="KW-0234">DNA repair</keyword>